<dbReference type="EMBL" id="LR797224">
    <property type="protein sequence ID" value="CAB4194972.1"/>
    <property type="molecule type" value="Genomic_DNA"/>
</dbReference>
<feature type="domain" description="4Fe-4S Wbl-type" evidence="1">
    <location>
        <begin position="3"/>
        <end position="84"/>
    </location>
</feature>
<proteinExistence type="predicted"/>
<accession>A0A6J5RG55</accession>
<evidence type="ECO:0000259" key="1">
    <source>
        <dbReference type="PROSITE" id="PS51674"/>
    </source>
</evidence>
<reference evidence="2" key="1">
    <citation type="submission" date="2020-05" db="EMBL/GenBank/DDBJ databases">
        <authorList>
            <person name="Chiriac C."/>
            <person name="Salcher M."/>
            <person name="Ghai R."/>
            <person name="Kavagutti S V."/>
        </authorList>
    </citation>
    <scope>NUCLEOTIDE SEQUENCE</scope>
</reference>
<dbReference type="Pfam" id="PF02467">
    <property type="entry name" value="Whib"/>
    <property type="match status" value="1"/>
</dbReference>
<dbReference type="InterPro" id="IPR034768">
    <property type="entry name" value="4FE4S_WBL"/>
</dbReference>
<organism evidence="2">
    <name type="scientific">uncultured Caudovirales phage</name>
    <dbReference type="NCBI Taxonomy" id="2100421"/>
    <lineage>
        <taxon>Viruses</taxon>
        <taxon>Duplodnaviria</taxon>
        <taxon>Heunggongvirae</taxon>
        <taxon>Uroviricota</taxon>
        <taxon>Caudoviricetes</taxon>
        <taxon>Peduoviridae</taxon>
        <taxon>Maltschvirus</taxon>
        <taxon>Maltschvirus maltsch</taxon>
    </lineage>
</organism>
<sequence length="96" mass="10607">MAACKGVGHLFFPPHICGAECNDPCDAGRKEKGRFARVAKAKGLCNGTETQPPCPVLGECRDWALTSRFPHGIIGGLSERDRKAIWKKQDRERKND</sequence>
<protein>
    <submittedName>
        <fullName evidence="2">WhiB-like iron-sulfur binding domain containing protein</fullName>
    </submittedName>
</protein>
<dbReference type="PROSITE" id="PS51674">
    <property type="entry name" value="4FE4S_WBL"/>
    <property type="match status" value="1"/>
</dbReference>
<evidence type="ECO:0000313" key="2">
    <source>
        <dbReference type="EMBL" id="CAB4194972.1"/>
    </source>
</evidence>
<name>A0A6J5RG55_9CAUD</name>
<gene>
    <name evidence="2" type="ORF">UFOVP1279_11</name>
</gene>